<keyword evidence="7" id="KW-1185">Reference proteome</keyword>
<evidence type="ECO:0000256" key="1">
    <source>
        <dbReference type="ARBA" id="ARBA00022603"/>
    </source>
</evidence>
<comment type="similarity">
    <text evidence="4">Belongs to the protein N5-glutamine methyltransferase family. PrmC subfamily.</text>
</comment>
<dbReference type="EC" id="2.1.1.297" evidence="4"/>
<name>A0A5C6ZQP7_9FLAO</name>
<dbReference type="RefSeq" id="WP_147084675.1">
    <property type="nucleotide sequence ID" value="NZ_VORM01000003.1"/>
</dbReference>
<dbReference type="InterPro" id="IPR004556">
    <property type="entry name" value="HemK-like"/>
</dbReference>
<evidence type="ECO:0000259" key="5">
    <source>
        <dbReference type="Pfam" id="PF17827"/>
    </source>
</evidence>
<comment type="function">
    <text evidence="4">Methylates the class 1 translation termination release factors RF1/PrfA and RF2/PrfB on the glutamine residue of the universally conserved GGQ motif.</text>
</comment>
<feature type="domain" description="Release factor glutamine methyltransferase N-terminal" evidence="5">
    <location>
        <begin position="21"/>
        <end position="76"/>
    </location>
</feature>
<keyword evidence="2 4" id="KW-0808">Transferase</keyword>
<dbReference type="PANTHER" id="PTHR18895:SF74">
    <property type="entry name" value="MTRF1L RELEASE FACTOR GLUTAMINE METHYLTRANSFERASE"/>
    <property type="match status" value="1"/>
</dbReference>
<evidence type="ECO:0000256" key="4">
    <source>
        <dbReference type="HAMAP-Rule" id="MF_02126"/>
    </source>
</evidence>
<dbReference type="InterPro" id="IPR040758">
    <property type="entry name" value="PrmC_N"/>
</dbReference>
<reference evidence="6 7" key="1">
    <citation type="submission" date="2019-08" db="EMBL/GenBank/DDBJ databases">
        <title>Genomes of Subsaximicrobium wynnwilliamsii strains.</title>
        <authorList>
            <person name="Bowman J.P."/>
        </authorList>
    </citation>
    <scope>NUCLEOTIDE SEQUENCE [LARGE SCALE GENOMIC DNA]</scope>
    <source>
        <strain evidence="6 7">2-80-2</strain>
    </source>
</reference>
<feature type="binding site" evidence="4">
    <location>
        <position position="203"/>
    </location>
    <ligand>
        <name>S-adenosyl-L-methionine</name>
        <dbReference type="ChEBI" id="CHEBI:59789"/>
    </ligand>
</feature>
<keyword evidence="3 4" id="KW-0949">S-adenosyl-L-methionine</keyword>
<dbReference type="Proteomes" id="UP000321578">
    <property type="component" value="Unassembled WGS sequence"/>
</dbReference>
<dbReference type="SUPFAM" id="SSF53335">
    <property type="entry name" value="S-adenosyl-L-methionine-dependent methyltransferases"/>
    <property type="match status" value="1"/>
</dbReference>
<dbReference type="GO" id="GO:0003676">
    <property type="term" value="F:nucleic acid binding"/>
    <property type="evidence" value="ECO:0007669"/>
    <property type="project" value="InterPro"/>
</dbReference>
<feature type="binding site" evidence="4">
    <location>
        <begin position="125"/>
        <end position="129"/>
    </location>
    <ligand>
        <name>S-adenosyl-L-methionine</name>
        <dbReference type="ChEBI" id="CHEBI:59789"/>
    </ligand>
</feature>
<dbReference type="Gene3D" id="3.40.50.150">
    <property type="entry name" value="Vaccinia Virus protein VP39"/>
    <property type="match status" value="1"/>
</dbReference>
<keyword evidence="1 4" id="KW-0489">Methyltransferase</keyword>
<dbReference type="OrthoDB" id="9800643at2"/>
<accession>A0A5C6ZQP7</accession>
<evidence type="ECO:0000256" key="2">
    <source>
        <dbReference type="ARBA" id="ARBA00022679"/>
    </source>
</evidence>
<dbReference type="NCBIfam" id="TIGR00536">
    <property type="entry name" value="hemK_fam"/>
    <property type="match status" value="1"/>
</dbReference>
<dbReference type="AlphaFoldDB" id="A0A5C6ZQP7"/>
<dbReference type="GO" id="GO:0102559">
    <property type="term" value="F:peptide chain release factor N(5)-glutamine methyltransferase activity"/>
    <property type="evidence" value="ECO:0007669"/>
    <property type="project" value="UniProtKB-EC"/>
</dbReference>
<dbReference type="GO" id="GO:0032259">
    <property type="term" value="P:methylation"/>
    <property type="evidence" value="ECO:0007669"/>
    <property type="project" value="UniProtKB-KW"/>
</dbReference>
<dbReference type="EMBL" id="VORO01000001">
    <property type="protein sequence ID" value="TXD91213.1"/>
    <property type="molecule type" value="Genomic_DNA"/>
</dbReference>
<evidence type="ECO:0000313" key="6">
    <source>
        <dbReference type="EMBL" id="TXD91213.1"/>
    </source>
</evidence>
<comment type="catalytic activity">
    <reaction evidence="4">
        <text>L-glutaminyl-[peptide chain release factor] + S-adenosyl-L-methionine = N(5)-methyl-L-glutaminyl-[peptide chain release factor] + S-adenosyl-L-homocysteine + H(+)</text>
        <dbReference type="Rhea" id="RHEA:42896"/>
        <dbReference type="Rhea" id="RHEA-COMP:10271"/>
        <dbReference type="Rhea" id="RHEA-COMP:10272"/>
        <dbReference type="ChEBI" id="CHEBI:15378"/>
        <dbReference type="ChEBI" id="CHEBI:30011"/>
        <dbReference type="ChEBI" id="CHEBI:57856"/>
        <dbReference type="ChEBI" id="CHEBI:59789"/>
        <dbReference type="ChEBI" id="CHEBI:61891"/>
        <dbReference type="EC" id="2.1.1.297"/>
    </reaction>
</comment>
<dbReference type="InterPro" id="IPR029063">
    <property type="entry name" value="SAM-dependent_MTases_sf"/>
</dbReference>
<gene>
    <name evidence="4 6" type="primary">prmC</name>
    <name evidence="6" type="ORF">ESY86_01090</name>
</gene>
<feature type="binding site" evidence="4">
    <location>
        <position position="148"/>
    </location>
    <ligand>
        <name>S-adenosyl-L-methionine</name>
        <dbReference type="ChEBI" id="CHEBI:59789"/>
    </ligand>
</feature>
<dbReference type="NCBIfam" id="TIGR03534">
    <property type="entry name" value="RF_mod_PrmC"/>
    <property type="match status" value="1"/>
</dbReference>
<dbReference type="Pfam" id="PF17827">
    <property type="entry name" value="PrmC_N"/>
    <property type="match status" value="1"/>
</dbReference>
<protein>
    <recommendedName>
        <fullName evidence="4">Release factor glutamine methyltransferase</fullName>
        <shortName evidence="4">RF MTase</shortName>
        <ecNumber evidence="4">2.1.1.297</ecNumber>
    </recommendedName>
    <alternativeName>
        <fullName evidence="4">N5-glutamine methyltransferase PrmC</fullName>
    </alternativeName>
    <alternativeName>
        <fullName evidence="4">Protein-(glutamine-N5) MTase PrmC</fullName>
    </alternativeName>
    <alternativeName>
        <fullName evidence="4">Protein-glutamine N-methyltransferase PrmC</fullName>
    </alternativeName>
</protein>
<sequence>MILKDILNIYHKELDLHYGKEEVDSFFNLLIEHYLKLKRITMLMNPGFVVTKTEEQPLFEALAALKLQKPIQHIIGETEFYGLPFKVNRHTLIPRPETEELVAWIIEDYNANQDNAEALTILDIGTGSGCIAIALAKQLSASSVYAVDVSEEALKMAVENAKVNEVKIEFGNMDILEPDHRNLPAGRQGLEFLNLKFDIIVSNPPYVRQLEKELMQANVLDHEPHEALFVEDGNPLLFYRAICELAQAKLKPGGSLYFEINEYLGDEMVQLLKSFHFEDIELKSDIFGKPRMIKAVKND</sequence>
<dbReference type="Pfam" id="PF06325">
    <property type="entry name" value="PrmA"/>
    <property type="match status" value="1"/>
</dbReference>
<dbReference type="PROSITE" id="PS00092">
    <property type="entry name" value="N6_MTASE"/>
    <property type="match status" value="1"/>
</dbReference>
<evidence type="ECO:0000313" key="7">
    <source>
        <dbReference type="Proteomes" id="UP000321578"/>
    </source>
</evidence>
<dbReference type="InterPro" id="IPR019874">
    <property type="entry name" value="RF_methyltr_PrmC"/>
</dbReference>
<comment type="caution">
    <text evidence="4">Lacks conserved residue(s) required for the propagation of feature annotation.</text>
</comment>
<proteinExistence type="inferred from homology"/>
<evidence type="ECO:0000256" key="3">
    <source>
        <dbReference type="ARBA" id="ARBA00022691"/>
    </source>
</evidence>
<dbReference type="HAMAP" id="MF_02126">
    <property type="entry name" value="RF_methyltr_PrmC"/>
    <property type="match status" value="1"/>
</dbReference>
<organism evidence="6 7">
    <name type="scientific">Subsaximicrobium wynnwilliamsii</name>
    <dbReference type="NCBI Taxonomy" id="291179"/>
    <lineage>
        <taxon>Bacteria</taxon>
        <taxon>Pseudomonadati</taxon>
        <taxon>Bacteroidota</taxon>
        <taxon>Flavobacteriia</taxon>
        <taxon>Flavobacteriales</taxon>
        <taxon>Flavobacteriaceae</taxon>
        <taxon>Subsaximicrobium</taxon>
    </lineage>
</organism>
<comment type="caution">
    <text evidence="6">The sequence shown here is derived from an EMBL/GenBank/DDBJ whole genome shotgun (WGS) entry which is preliminary data.</text>
</comment>
<dbReference type="PANTHER" id="PTHR18895">
    <property type="entry name" value="HEMK METHYLTRANSFERASE"/>
    <property type="match status" value="1"/>
</dbReference>
<dbReference type="InterPro" id="IPR050320">
    <property type="entry name" value="N5-glutamine_MTase"/>
</dbReference>
<dbReference type="CDD" id="cd02440">
    <property type="entry name" value="AdoMet_MTases"/>
    <property type="match status" value="1"/>
</dbReference>
<feature type="binding site" evidence="4">
    <location>
        <begin position="203"/>
        <end position="206"/>
    </location>
    <ligand>
        <name>substrate</name>
    </ligand>
</feature>
<dbReference type="Gene3D" id="1.10.8.10">
    <property type="entry name" value="DNA helicase RuvA subunit, C-terminal domain"/>
    <property type="match status" value="1"/>
</dbReference>
<dbReference type="InterPro" id="IPR002052">
    <property type="entry name" value="DNA_methylase_N6_adenine_CS"/>
</dbReference>